<dbReference type="PANTHER" id="PTHR22975">
    <property type="entry name" value="UBIQUITIN SPECIFIC PROTEINASE"/>
    <property type="match status" value="1"/>
</dbReference>
<proteinExistence type="predicted"/>
<evidence type="ECO:0000259" key="4">
    <source>
        <dbReference type="Pfam" id="PF04780"/>
    </source>
</evidence>
<protein>
    <recommendedName>
        <fullName evidence="4">DUF629 domain-containing protein</fullName>
    </recommendedName>
</protein>
<evidence type="ECO:0000313" key="5">
    <source>
        <dbReference type="EMBL" id="KAK7858126.1"/>
    </source>
</evidence>
<dbReference type="GO" id="GO:0016787">
    <property type="term" value="F:hydrolase activity"/>
    <property type="evidence" value="ECO:0007669"/>
    <property type="project" value="UniProtKB-KW"/>
</dbReference>
<dbReference type="InterPro" id="IPR052398">
    <property type="entry name" value="Ubiquitin_hydrolase_53/54"/>
</dbReference>
<evidence type="ECO:0000256" key="2">
    <source>
        <dbReference type="ARBA" id="ARBA00022801"/>
    </source>
</evidence>
<dbReference type="InterPro" id="IPR006865">
    <property type="entry name" value="DUF629"/>
</dbReference>
<comment type="caution">
    <text evidence="5">The sequence shown here is derived from an EMBL/GenBank/DDBJ whole genome shotgun (WGS) entry which is preliminary data.</text>
</comment>
<dbReference type="PANTHER" id="PTHR22975:SF9">
    <property type="entry name" value="ECHINUS SPLICE FORM 3"/>
    <property type="match status" value="1"/>
</dbReference>
<accession>A0AAW0M5M1</accession>
<evidence type="ECO:0000256" key="1">
    <source>
        <dbReference type="ARBA" id="ARBA00022786"/>
    </source>
</evidence>
<evidence type="ECO:0000313" key="6">
    <source>
        <dbReference type="Proteomes" id="UP000237347"/>
    </source>
</evidence>
<keyword evidence="1" id="KW-0833">Ubl conjugation pathway</keyword>
<keyword evidence="6" id="KW-1185">Reference proteome</keyword>
<keyword evidence="2" id="KW-0378">Hydrolase</keyword>
<organism evidence="5 6">
    <name type="scientific">Quercus suber</name>
    <name type="common">Cork oak</name>
    <dbReference type="NCBI Taxonomy" id="58331"/>
    <lineage>
        <taxon>Eukaryota</taxon>
        <taxon>Viridiplantae</taxon>
        <taxon>Streptophyta</taxon>
        <taxon>Embryophyta</taxon>
        <taxon>Tracheophyta</taxon>
        <taxon>Spermatophyta</taxon>
        <taxon>Magnoliopsida</taxon>
        <taxon>eudicotyledons</taxon>
        <taxon>Gunneridae</taxon>
        <taxon>Pentapetalae</taxon>
        <taxon>rosids</taxon>
        <taxon>fabids</taxon>
        <taxon>Fagales</taxon>
        <taxon>Fagaceae</taxon>
        <taxon>Quercus</taxon>
    </lineage>
</organism>
<dbReference type="AlphaFoldDB" id="A0AAW0M5M1"/>
<reference evidence="5 6" key="1">
    <citation type="journal article" date="2018" name="Sci. Data">
        <title>The draft genome sequence of cork oak.</title>
        <authorList>
            <person name="Ramos A.M."/>
            <person name="Usie A."/>
            <person name="Barbosa P."/>
            <person name="Barros P.M."/>
            <person name="Capote T."/>
            <person name="Chaves I."/>
            <person name="Simoes F."/>
            <person name="Abreu I."/>
            <person name="Carrasquinho I."/>
            <person name="Faro C."/>
            <person name="Guimaraes J.B."/>
            <person name="Mendonca D."/>
            <person name="Nobrega F."/>
            <person name="Rodrigues L."/>
            <person name="Saibo N.J.M."/>
            <person name="Varela M.C."/>
            <person name="Egas C."/>
            <person name="Matos J."/>
            <person name="Miguel C.M."/>
            <person name="Oliveira M.M."/>
            <person name="Ricardo C.P."/>
            <person name="Goncalves S."/>
        </authorList>
    </citation>
    <scope>NUCLEOTIDE SEQUENCE [LARGE SCALE GENOMIC DNA]</scope>
    <source>
        <strain evidence="6">cv. HL8</strain>
    </source>
</reference>
<dbReference type="Pfam" id="PF04780">
    <property type="entry name" value="DUF629"/>
    <property type="match status" value="1"/>
</dbReference>
<feature type="domain" description="DUF629" evidence="4">
    <location>
        <begin position="15"/>
        <end position="79"/>
    </location>
</feature>
<dbReference type="Proteomes" id="UP000237347">
    <property type="component" value="Unassembled WGS sequence"/>
</dbReference>
<name>A0AAW0M5M1_QUESU</name>
<feature type="compositionally biased region" description="Basic residues" evidence="3">
    <location>
        <begin position="177"/>
        <end position="188"/>
    </location>
</feature>
<evidence type="ECO:0000256" key="3">
    <source>
        <dbReference type="SAM" id="MobiDB-lite"/>
    </source>
</evidence>
<dbReference type="EMBL" id="PKMF04000022">
    <property type="protein sequence ID" value="KAK7858126.1"/>
    <property type="molecule type" value="Genomic_DNA"/>
</dbReference>
<gene>
    <name evidence="5" type="ORF">CFP56_014616</name>
</gene>
<feature type="region of interest" description="Disordered" evidence="3">
    <location>
        <begin position="154"/>
        <end position="188"/>
    </location>
</feature>
<sequence length="188" mass="22135">MYFGLVIEGRSQGKELFKIYEAEFHRLLNICEKKVQYLRDIKVWQNFESICVKEDKRREEFGYEPLSYKYLLSNQRQMQAQMLYKLDAIIRATTINMQQTGKKLNAVTRYDYRSILVPLLKSFMRVQLEDLANKDAEKKYEAVEEALLSELDDLDKKKKTDKGGGNARQGQGNSKEKNKKKDKIKSMK</sequence>